<evidence type="ECO:0000256" key="6">
    <source>
        <dbReference type="ARBA" id="ARBA00022692"/>
    </source>
</evidence>
<comment type="caution">
    <text evidence="15">The sequence shown here is derived from an EMBL/GenBank/DDBJ whole genome shotgun (WGS) entry which is preliminary data.</text>
</comment>
<evidence type="ECO:0000256" key="13">
    <source>
        <dbReference type="ARBA" id="ARBA00047594"/>
    </source>
</evidence>
<evidence type="ECO:0000256" key="8">
    <source>
        <dbReference type="ARBA" id="ARBA00022989"/>
    </source>
</evidence>
<dbReference type="PANTHER" id="PTHR30622">
    <property type="entry name" value="UNDECAPRENYL-DIPHOSPHATASE"/>
    <property type="match status" value="1"/>
</dbReference>
<protein>
    <recommendedName>
        <fullName evidence="4 14">Undecaprenyl-diphosphatase</fullName>
        <ecNumber evidence="3 14">3.6.1.27</ecNumber>
    </recommendedName>
    <alternativeName>
        <fullName evidence="12 14">Bacitracin resistance protein</fullName>
    </alternativeName>
    <alternativeName>
        <fullName evidence="11 14">Undecaprenyl pyrophosphate phosphatase</fullName>
    </alternativeName>
</protein>
<gene>
    <name evidence="14" type="primary">uppP</name>
    <name evidence="15" type="ORF">DBW97_02215</name>
</gene>
<comment type="miscellaneous">
    <text evidence="14">Bacitracin is thought to be involved in the inhibition of peptidoglycan synthesis by sequestering undecaprenyl diphosphate, thereby reducing the pool of lipid carrier available.</text>
</comment>
<keyword evidence="6 14" id="KW-0812">Transmembrane</keyword>
<evidence type="ECO:0000256" key="9">
    <source>
        <dbReference type="ARBA" id="ARBA00023136"/>
    </source>
</evidence>
<accession>A0A368BNJ0</accession>
<evidence type="ECO:0000256" key="3">
    <source>
        <dbReference type="ARBA" id="ARBA00012374"/>
    </source>
</evidence>
<evidence type="ECO:0000256" key="1">
    <source>
        <dbReference type="ARBA" id="ARBA00004651"/>
    </source>
</evidence>
<keyword evidence="14" id="KW-0133">Cell shape</keyword>
<feature type="transmembrane region" description="Helical" evidence="14">
    <location>
        <begin position="76"/>
        <end position="94"/>
    </location>
</feature>
<proteinExistence type="inferred from homology"/>
<dbReference type="GO" id="GO:0005886">
    <property type="term" value="C:plasma membrane"/>
    <property type="evidence" value="ECO:0007669"/>
    <property type="project" value="UniProtKB-SubCell"/>
</dbReference>
<dbReference type="HAMAP" id="MF_01006">
    <property type="entry name" value="Undec_diphosphatase"/>
    <property type="match status" value="1"/>
</dbReference>
<evidence type="ECO:0000313" key="16">
    <source>
        <dbReference type="Proteomes" id="UP000252147"/>
    </source>
</evidence>
<keyword evidence="5 14" id="KW-1003">Cell membrane</keyword>
<dbReference type="GO" id="GO:0071555">
    <property type="term" value="P:cell wall organization"/>
    <property type="evidence" value="ECO:0007669"/>
    <property type="project" value="UniProtKB-KW"/>
</dbReference>
<evidence type="ECO:0000256" key="7">
    <source>
        <dbReference type="ARBA" id="ARBA00022801"/>
    </source>
</evidence>
<organism evidence="15 16">
    <name type="scientific">SAR86 cluster bacterium</name>
    <dbReference type="NCBI Taxonomy" id="2030880"/>
    <lineage>
        <taxon>Bacteria</taxon>
        <taxon>Pseudomonadati</taxon>
        <taxon>Pseudomonadota</taxon>
        <taxon>Gammaproteobacteria</taxon>
        <taxon>SAR86 cluster</taxon>
    </lineage>
</organism>
<evidence type="ECO:0000256" key="4">
    <source>
        <dbReference type="ARBA" id="ARBA00021581"/>
    </source>
</evidence>
<feature type="transmembrane region" description="Helical" evidence="14">
    <location>
        <begin position="100"/>
        <end position="124"/>
    </location>
</feature>
<keyword evidence="10 14" id="KW-0046">Antibiotic resistance</keyword>
<feature type="transmembrane region" description="Helical" evidence="14">
    <location>
        <begin position="43"/>
        <end position="64"/>
    </location>
</feature>
<dbReference type="GO" id="GO:0046677">
    <property type="term" value="P:response to antibiotic"/>
    <property type="evidence" value="ECO:0007669"/>
    <property type="project" value="UniProtKB-UniRule"/>
</dbReference>
<evidence type="ECO:0000256" key="5">
    <source>
        <dbReference type="ARBA" id="ARBA00022475"/>
    </source>
</evidence>
<evidence type="ECO:0000313" key="15">
    <source>
        <dbReference type="EMBL" id="RCL38850.1"/>
    </source>
</evidence>
<dbReference type="EC" id="3.6.1.27" evidence="3 14"/>
<reference evidence="15 16" key="1">
    <citation type="journal article" date="2018" name="Microbiome">
        <title>Fine metagenomic profile of the Mediterranean stratified and mixed water columns revealed by assembly and recruitment.</title>
        <authorList>
            <person name="Haro-Moreno J.M."/>
            <person name="Lopez-Perez M."/>
            <person name="De La Torre J.R."/>
            <person name="Picazo A."/>
            <person name="Camacho A."/>
            <person name="Rodriguez-Valera F."/>
        </authorList>
    </citation>
    <scope>NUCLEOTIDE SEQUENCE [LARGE SCALE GENOMIC DNA]</scope>
    <source>
        <strain evidence="15">MED-G83</strain>
    </source>
</reference>
<feature type="transmembrane region" description="Helical" evidence="14">
    <location>
        <begin position="174"/>
        <end position="194"/>
    </location>
</feature>
<name>A0A368BNJ0_9GAMM</name>
<dbReference type="GO" id="GO:0009252">
    <property type="term" value="P:peptidoglycan biosynthetic process"/>
    <property type="evidence" value="ECO:0007669"/>
    <property type="project" value="UniProtKB-KW"/>
</dbReference>
<keyword evidence="8 14" id="KW-1133">Transmembrane helix</keyword>
<comment type="similarity">
    <text evidence="2 14">Belongs to the UppP family.</text>
</comment>
<keyword evidence="14" id="KW-0573">Peptidoglycan synthesis</keyword>
<evidence type="ECO:0000256" key="14">
    <source>
        <dbReference type="HAMAP-Rule" id="MF_01006"/>
    </source>
</evidence>
<dbReference type="AlphaFoldDB" id="A0A368BNJ0"/>
<dbReference type="Pfam" id="PF02673">
    <property type="entry name" value="BacA"/>
    <property type="match status" value="1"/>
</dbReference>
<evidence type="ECO:0000256" key="2">
    <source>
        <dbReference type="ARBA" id="ARBA00010621"/>
    </source>
</evidence>
<dbReference type="EMBL" id="QOPD01000002">
    <property type="protein sequence ID" value="RCL38850.1"/>
    <property type="molecule type" value="Genomic_DNA"/>
</dbReference>
<dbReference type="InterPro" id="IPR003824">
    <property type="entry name" value="UppP"/>
</dbReference>
<feature type="transmembrane region" description="Helical" evidence="14">
    <location>
        <begin position="234"/>
        <end position="253"/>
    </location>
</feature>
<dbReference type="GO" id="GO:0050380">
    <property type="term" value="F:undecaprenyl-diphosphatase activity"/>
    <property type="evidence" value="ECO:0007669"/>
    <property type="project" value="UniProtKB-UniRule"/>
</dbReference>
<comment type="function">
    <text evidence="14">Catalyzes the dephosphorylation of undecaprenyl diphosphate (UPP). Confers resistance to bacitracin.</text>
</comment>
<feature type="transmembrane region" description="Helical" evidence="14">
    <location>
        <begin position="206"/>
        <end position="228"/>
    </location>
</feature>
<comment type="subcellular location">
    <subcellularLocation>
        <location evidence="1 14">Cell membrane</location>
        <topology evidence="1 14">Multi-pass membrane protein</topology>
    </subcellularLocation>
</comment>
<keyword evidence="9 14" id="KW-0472">Membrane</keyword>
<dbReference type="GO" id="GO:0008360">
    <property type="term" value="P:regulation of cell shape"/>
    <property type="evidence" value="ECO:0007669"/>
    <property type="project" value="UniProtKB-KW"/>
</dbReference>
<dbReference type="Proteomes" id="UP000252147">
    <property type="component" value="Unassembled WGS sequence"/>
</dbReference>
<keyword evidence="7 14" id="KW-0378">Hydrolase</keyword>
<sequence length="254" mass="28506">MESLSLIQILILSIIQALTEFLPISSSAHLLLPSKILGWPDQGLFFDIAVHFGSLFAVIIYFWKELTNIKFYTSKLFLLIVIATVPLVLATLFIDELGSYRWSIQTIAISNLIFAALLYLSTIVGNNTKFNKDMTILHAVGIGIWQIFSAISGASRSGTAITGALFFGYRREDAAKFSILLSIPTIMGALIFIISKNSSLKEDVYILDAFIPFLTTFIVSYFCIKWFISFVKRVGYLPFIIYRVVLGGFLLWLI</sequence>
<evidence type="ECO:0000256" key="10">
    <source>
        <dbReference type="ARBA" id="ARBA00023251"/>
    </source>
</evidence>
<evidence type="ECO:0000256" key="11">
    <source>
        <dbReference type="ARBA" id="ARBA00032707"/>
    </source>
</evidence>
<dbReference type="PANTHER" id="PTHR30622:SF4">
    <property type="entry name" value="UNDECAPRENYL-DIPHOSPHATASE"/>
    <property type="match status" value="1"/>
</dbReference>
<evidence type="ECO:0000256" key="12">
    <source>
        <dbReference type="ARBA" id="ARBA00032932"/>
    </source>
</evidence>
<comment type="catalytic activity">
    <reaction evidence="13 14">
        <text>di-trans,octa-cis-undecaprenyl diphosphate + H2O = di-trans,octa-cis-undecaprenyl phosphate + phosphate + H(+)</text>
        <dbReference type="Rhea" id="RHEA:28094"/>
        <dbReference type="ChEBI" id="CHEBI:15377"/>
        <dbReference type="ChEBI" id="CHEBI:15378"/>
        <dbReference type="ChEBI" id="CHEBI:43474"/>
        <dbReference type="ChEBI" id="CHEBI:58405"/>
        <dbReference type="ChEBI" id="CHEBI:60392"/>
        <dbReference type="EC" id="3.6.1.27"/>
    </reaction>
</comment>
<keyword evidence="14" id="KW-0961">Cell wall biogenesis/degradation</keyword>